<evidence type="ECO:0000259" key="1">
    <source>
        <dbReference type="PROSITE" id="PS51085"/>
    </source>
</evidence>
<reference evidence="2" key="1">
    <citation type="submission" date="2019-11" db="EMBL/GenBank/DDBJ databases">
        <title>Characterization of Clostridium perfringens isolates from swine manure treated agricultural soils.</title>
        <authorList>
            <person name="Wushke S.T."/>
        </authorList>
    </citation>
    <scope>NUCLEOTIDE SEQUENCE</scope>
    <source>
        <strain evidence="2">X26</strain>
    </source>
</reference>
<dbReference type="RefSeq" id="WP_322459180.1">
    <property type="nucleotide sequence ID" value="NZ_WNVC01000908.1"/>
</dbReference>
<dbReference type="PROSITE" id="PS51085">
    <property type="entry name" value="2FE2S_FER_2"/>
    <property type="match status" value="1"/>
</dbReference>
<proteinExistence type="predicted"/>
<evidence type="ECO:0000313" key="2">
    <source>
        <dbReference type="EMBL" id="MDZ5001003.1"/>
    </source>
</evidence>
<dbReference type="Pfam" id="PF13510">
    <property type="entry name" value="Fer2_4"/>
    <property type="match status" value="1"/>
</dbReference>
<evidence type="ECO:0000313" key="3">
    <source>
        <dbReference type="Proteomes" id="UP001291306"/>
    </source>
</evidence>
<dbReference type="Gene3D" id="3.10.20.740">
    <property type="match status" value="1"/>
</dbReference>
<dbReference type="GO" id="GO:0051536">
    <property type="term" value="F:iron-sulfur cluster binding"/>
    <property type="evidence" value="ECO:0007669"/>
    <property type="project" value="InterPro"/>
</dbReference>
<dbReference type="InterPro" id="IPR036010">
    <property type="entry name" value="2Fe-2S_ferredoxin-like_sf"/>
</dbReference>
<sequence length="55" mass="5991">MVSIKVNGIDLEVEKGTSMLDAAKKLNINIPTLCNMYMADGNTRNCKGTCRVCLV</sequence>
<dbReference type="AlphaFoldDB" id="A0AAW9IKK8"/>
<dbReference type="SUPFAM" id="SSF54292">
    <property type="entry name" value="2Fe-2S ferredoxin-like"/>
    <property type="match status" value="1"/>
</dbReference>
<accession>A0AAW9IKK8</accession>
<dbReference type="CDD" id="cd00207">
    <property type="entry name" value="fer2"/>
    <property type="match status" value="1"/>
</dbReference>
<comment type="caution">
    <text evidence="2">The sequence shown here is derived from an EMBL/GenBank/DDBJ whole genome shotgun (WGS) entry which is preliminary data.</text>
</comment>
<feature type="domain" description="2Fe-2S ferredoxin-type" evidence="1">
    <location>
        <begin position="1"/>
        <end position="55"/>
    </location>
</feature>
<dbReference type="Proteomes" id="UP001291306">
    <property type="component" value="Unassembled WGS sequence"/>
</dbReference>
<dbReference type="InterPro" id="IPR001041">
    <property type="entry name" value="2Fe-2S_ferredoxin-type"/>
</dbReference>
<name>A0AAW9IKK8_CLOPF</name>
<feature type="non-terminal residue" evidence="2">
    <location>
        <position position="55"/>
    </location>
</feature>
<dbReference type="EMBL" id="WNVC01000908">
    <property type="protein sequence ID" value="MDZ5001003.1"/>
    <property type="molecule type" value="Genomic_DNA"/>
</dbReference>
<gene>
    <name evidence="2" type="ORF">GNF79_18445</name>
</gene>
<protein>
    <submittedName>
        <fullName evidence="2">2Fe-2S iron-sulfur cluster binding domain-containing protein</fullName>
    </submittedName>
</protein>
<organism evidence="2 3">
    <name type="scientific">Clostridium perfringens</name>
    <dbReference type="NCBI Taxonomy" id="1502"/>
    <lineage>
        <taxon>Bacteria</taxon>
        <taxon>Bacillati</taxon>
        <taxon>Bacillota</taxon>
        <taxon>Clostridia</taxon>
        <taxon>Eubacteriales</taxon>
        <taxon>Clostridiaceae</taxon>
        <taxon>Clostridium</taxon>
    </lineage>
</organism>